<feature type="region of interest" description="Disordered" evidence="1">
    <location>
        <begin position="775"/>
        <end position="796"/>
    </location>
</feature>
<feature type="region of interest" description="Disordered" evidence="1">
    <location>
        <begin position="116"/>
        <end position="142"/>
    </location>
</feature>
<feature type="region of interest" description="Disordered" evidence="1">
    <location>
        <begin position="67"/>
        <end position="89"/>
    </location>
</feature>
<feature type="compositionally biased region" description="Basic and acidic residues" evidence="1">
    <location>
        <begin position="778"/>
        <end position="796"/>
    </location>
</feature>
<name>A0A232LRB6_9EURO</name>
<dbReference type="Proteomes" id="UP000243515">
    <property type="component" value="Unassembled WGS sequence"/>
</dbReference>
<accession>A0A232LRB6</accession>
<protein>
    <submittedName>
        <fullName evidence="2">Uncharacterized protein</fullName>
    </submittedName>
</protein>
<gene>
    <name evidence="2" type="ORF">Egran_05528</name>
</gene>
<evidence type="ECO:0000256" key="1">
    <source>
        <dbReference type="SAM" id="MobiDB-lite"/>
    </source>
</evidence>
<feature type="region of interest" description="Disordered" evidence="1">
    <location>
        <begin position="607"/>
        <end position="654"/>
    </location>
</feature>
<proteinExistence type="predicted"/>
<comment type="caution">
    <text evidence="2">The sequence shown here is derived from an EMBL/GenBank/DDBJ whole genome shotgun (WGS) entry which is preliminary data.</text>
</comment>
<reference evidence="2 3" key="1">
    <citation type="journal article" date="2015" name="Environ. Microbiol.">
        <title>Metagenome sequence of Elaphomyces granulatus from sporocarp tissue reveals Ascomycota ectomycorrhizal fingerprints of genome expansion and a Proteobacteria-rich microbiome.</title>
        <authorList>
            <person name="Quandt C.A."/>
            <person name="Kohler A."/>
            <person name="Hesse C.N."/>
            <person name="Sharpton T.J."/>
            <person name="Martin F."/>
            <person name="Spatafora J.W."/>
        </authorList>
    </citation>
    <scope>NUCLEOTIDE SEQUENCE [LARGE SCALE GENOMIC DNA]</scope>
    <source>
        <strain evidence="2 3">OSC145934</strain>
    </source>
</reference>
<sequence>MMKYDIPTLLAFRQDACVDMGNFSIHAINNNLLNRGRKNTSVLTERSVNSCCIAPGVTVGSNEEATIASGGKSKYPSRQPNRPPDSADAQIDTGFARFLEEHTSPKRHRVTAGGRVIPTRPETPVPQFRLPEGSPEGEDLSEGAVHGAKKRSKIHPVIDAARGQCVSDGSVDSCASSEFTSNMTPNAPHATAQAIGMDESMIQNQLPDLKQYFHHPGTPFLLPQLSFSPNNYQSPQSGHVPQEYLPLFQDYSVYCGDTGGTSYYFAPHWQPLATQGQSLPGLTPYYGTTAGNMYMFPSTANAELPNTFSLCPSTGISGTQEGDATFATVSQSLPTTESLYGRSLQDVTKGFESLSTQLANLDRYMAMHTFELDSNSKKNLVAQRMELVRELDLKRQFKEQLEAGLGQQESRMLEAQMTTTPSLQPAFPQLRSEDLQNSLNVASPSWTSATTINNSPFIWTHPTINIAQGLENEAPSKSIPHQFPALGSIIGFSNTLNYEEIRPSVSIPYGNQSTDPFTDGSNIQTARGHKNTHNNFGLNVHTDNGEWSTPTQPAPPEISRIHRKIEETAKRSEPLDELLKELTIVTTKLNCQQQRLRLLRTNLISTDEDDDGKSYYSSSLSTTQETNKQCTTLSQRASVGATGKQNRRKDHTDGDIEIAEGVSSVDAMSGKRPLDVGNVARWTYDGNNATATRYERQPLVVDNLRNYAVTKDTFGQIRRNIPMAFTPWKRCKDQLSPQKTCAPVVSQVNAHGFLPPFDGAGDTPDPAISELDALLDSGHGDSHIDKTNCSPSEREDRPWYLKRLRERPSPMEVRKFFQKVEEEEREMIQKYRTEHPS</sequence>
<organism evidence="2 3">
    <name type="scientific">Elaphomyces granulatus</name>
    <dbReference type="NCBI Taxonomy" id="519963"/>
    <lineage>
        <taxon>Eukaryota</taxon>
        <taxon>Fungi</taxon>
        <taxon>Dikarya</taxon>
        <taxon>Ascomycota</taxon>
        <taxon>Pezizomycotina</taxon>
        <taxon>Eurotiomycetes</taxon>
        <taxon>Eurotiomycetidae</taxon>
        <taxon>Eurotiales</taxon>
        <taxon>Elaphomycetaceae</taxon>
        <taxon>Elaphomyces</taxon>
    </lineage>
</organism>
<feature type="compositionally biased region" description="Polar residues" evidence="1">
    <location>
        <begin position="615"/>
        <end position="637"/>
    </location>
</feature>
<evidence type="ECO:0000313" key="2">
    <source>
        <dbReference type="EMBL" id="OXV06705.1"/>
    </source>
</evidence>
<evidence type="ECO:0000313" key="3">
    <source>
        <dbReference type="Proteomes" id="UP000243515"/>
    </source>
</evidence>
<dbReference type="EMBL" id="NPHW01005494">
    <property type="protein sequence ID" value="OXV06705.1"/>
    <property type="molecule type" value="Genomic_DNA"/>
</dbReference>
<keyword evidence="3" id="KW-1185">Reference proteome</keyword>
<dbReference type="OrthoDB" id="5401902at2759"/>
<dbReference type="AlphaFoldDB" id="A0A232LRB6"/>